<dbReference type="InterPro" id="IPR015943">
    <property type="entry name" value="WD40/YVTN_repeat-like_dom_sf"/>
</dbReference>
<protein>
    <submittedName>
        <fullName evidence="2">YncE family protein</fullName>
    </submittedName>
</protein>
<reference evidence="3" key="1">
    <citation type="submission" date="2024-03" db="EMBL/GenBank/DDBJ databases">
        <title>Chitinophaga horti sp. nov., isolated from garden soil.</title>
        <authorList>
            <person name="Lee D.S."/>
            <person name="Han D.M."/>
            <person name="Baek J.H."/>
            <person name="Choi D.G."/>
            <person name="Jeon J.H."/>
            <person name="Jeon C.O."/>
        </authorList>
    </citation>
    <scope>NUCLEOTIDE SEQUENCE [LARGE SCALE GENOMIC DNA]</scope>
    <source>
        <strain evidence="3">GPA1</strain>
    </source>
</reference>
<dbReference type="PANTHER" id="PTHR47197">
    <property type="entry name" value="PROTEIN NIRF"/>
    <property type="match status" value="1"/>
</dbReference>
<dbReference type="Gene3D" id="2.130.10.10">
    <property type="entry name" value="YVTN repeat-like/Quinoprotein amine dehydrogenase"/>
    <property type="match status" value="2"/>
</dbReference>
<gene>
    <name evidence="2" type="ORF">WJU16_22420</name>
</gene>
<accession>A0ABZ2YMW1</accession>
<dbReference type="SUPFAM" id="SSF51004">
    <property type="entry name" value="C-terminal (heme d1) domain of cytochrome cd1-nitrite reductase"/>
    <property type="match status" value="1"/>
</dbReference>
<dbReference type="Proteomes" id="UP001485459">
    <property type="component" value="Chromosome"/>
</dbReference>
<evidence type="ECO:0000256" key="1">
    <source>
        <dbReference type="SAM" id="Phobius"/>
    </source>
</evidence>
<sequence>MQLSKRFAIVVAGIIVFSLVIVTACRKHKMEGMDMPVKDINYPAAYVVNGESNTISVINLNSNTLTDTIELMTAGGNDMPMWPHHIYHFAAGGAHRLAVGVPGSDLSAGHGGNMGGMKGRVMIIDAVKGSISKDLEVPTMNHNAAFSPDGREIWTSQMEMEGKVLVFDAQNYTLKNTIPVGMEPAEVTFSADGTKAYVANGGDNTVSIIDPASKAVLTTIPVGENPVGAWVGHDGKMYLDNEDGQSISVIDVATNKIVQTIPLGFMPGSAAHLASRKELWVTDPDNGQVHFWVPDATGQWVHGGKFNAGAGAHAVAITSDGATAYVTNQSAANVSVIKVSDHTKIKDIPVGKKPNGIVIKQ</sequence>
<dbReference type="PROSITE" id="PS51257">
    <property type="entry name" value="PROKAR_LIPOPROTEIN"/>
    <property type="match status" value="1"/>
</dbReference>
<organism evidence="2 3">
    <name type="scientific">Chitinophaga pollutisoli</name>
    <dbReference type="NCBI Taxonomy" id="3133966"/>
    <lineage>
        <taxon>Bacteria</taxon>
        <taxon>Pseudomonadati</taxon>
        <taxon>Bacteroidota</taxon>
        <taxon>Chitinophagia</taxon>
        <taxon>Chitinophagales</taxon>
        <taxon>Chitinophagaceae</taxon>
        <taxon>Chitinophaga</taxon>
    </lineage>
</organism>
<name>A0ABZ2YMW1_9BACT</name>
<dbReference type="NCBIfam" id="TIGR02276">
    <property type="entry name" value="beta_rpt_yvtn"/>
    <property type="match status" value="2"/>
</dbReference>
<keyword evidence="1" id="KW-1133">Transmembrane helix</keyword>
<feature type="transmembrane region" description="Helical" evidence="1">
    <location>
        <begin position="6"/>
        <end position="25"/>
    </location>
</feature>
<keyword evidence="3" id="KW-1185">Reference proteome</keyword>
<dbReference type="PANTHER" id="PTHR47197:SF3">
    <property type="entry name" value="DIHYDRO-HEME D1 DEHYDROGENASE"/>
    <property type="match status" value="1"/>
</dbReference>
<keyword evidence="1" id="KW-0812">Transmembrane</keyword>
<dbReference type="InterPro" id="IPR051200">
    <property type="entry name" value="Host-pathogen_enzymatic-act"/>
</dbReference>
<evidence type="ECO:0000313" key="2">
    <source>
        <dbReference type="EMBL" id="WZN40722.1"/>
    </source>
</evidence>
<dbReference type="InterPro" id="IPR011048">
    <property type="entry name" value="Haem_d1_sf"/>
</dbReference>
<keyword evidence="1" id="KW-0472">Membrane</keyword>
<dbReference type="RefSeq" id="WP_205687071.1">
    <property type="nucleotide sequence ID" value="NZ_CP149822.1"/>
</dbReference>
<proteinExistence type="predicted"/>
<dbReference type="EMBL" id="CP149822">
    <property type="protein sequence ID" value="WZN40722.1"/>
    <property type="molecule type" value="Genomic_DNA"/>
</dbReference>
<evidence type="ECO:0000313" key="3">
    <source>
        <dbReference type="Proteomes" id="UP001485459"/>
    </source>
</evidence>
<dbReference type="InterPro" id="IPR011964">
    <property type="entry name" value="YVTN_b-propeller_repeat"/>
</dbReference>